<dbReference type="Proteomes" id="UP000799441">
    <property type="component" value="Unassembled WGS sequence"/>
</dbReference>
<dbReference type="InterPro" id="IPR036047">
    <property type="entry name" value="F-box-like_dom_sf"/>
</dbReference>
<evidence type="ECO:0000259" key="1">
    <source>
        <dbReference type="Pfam" id="PF12937"/>
    </source>
</evidence>
<accession>A0A9P4PYT0</accession>
<evidence type="ECO:0000313" key="2">
    <source>
        <dbReference type="EMBL" id="KAF2716288.1"/>
    </source>
</evidence>
<dbReference type="AlphaFoldDB" id="A0A9P4PYT0"/>
<keyword evidence="3" id="KW-1185">Reference proteome</keyword>
<protein>
    <recommendedName>
        <fullName evidence="1">F-box domain-containing protein</fullName>
    </recommendedName>
</protein>
<organism evidence="2 3">
    <name type="scientific">Polychaeton citri CBS 116435</name>
    <dbReference type="NCBI Taxonomy" id="1314669"/>
    <lineage>
        <taxon>Eukaryota</taxon>
        <taxon>Fungi</taxon>
        <taxon>Dikarya</taxon>
        <taxon>Ascomycota</taxon>
        <taxon>Pezizomycotina</taxon>
        <taxon>Dothideomycetes</taxon>
        <taxon>Dothideomycetidae</taxon>
        <taxon>Capnodiales</taxon>
        <taxon>Capnodiaceae</taxon>
        <taxon>Polychaeton</taxon>
    </lineage>
</organism>
<gene>
    <name evidence="2" type="ORF">K431DRAFT_298803</name>
</gene>
<comment type="caution">
    <text evidence="2">The sequence shown here is derived from an EMBL/GenBank/DDBJ whole genome shotgun (WGS) entry which is preliminary data.</text>
</comment>
<feature type="domain" description="F-box" evidence="1">
    <location>
        <begin position="3"/>
        <end position="38"/>
    </location>
</feature>
<name>A0A9P4PYT0_9PEZI</name>
<dbReference type="InterPro" id="IPR001810">
    <property type="entry name" value="F-box_dom"/>
</dbReference>
<proteinExistence type="predicted"/>
<dbReference type="Pfam" id="PF12937">
    <property type="entry name" value="F-box-like"/>
    <property type="match status" value="1"/>
</dbReference>
<dbReference type="CDD" id="cd09917">
    <property type="entry name" value="F-box_SF"/>
    <property type="match status" value="1"/>
</dbReference>
<dbReference type="SUPFAM" id="SSF81383">
    <property type="entry name" value="F-box domain"/>
    <property type="match status" value="1"/>
</dbReference>
<sequence>MHFSTLPVEILTQVFLSLPTISSVISLASTCHRFHDAYHSSRRRLILSEAAEREFGPVDDIVQLVTQNSSQPAHVRRDVPISDALILQIIKIGKVARKWETIYPHKKWKDDFENRRTLTEEECFRLRRALYRLWLFGRAFHNNGYVRTARSLPQVKLERAALLHNFPVAELAEMQDVYTVMRDMVAQNICPSNGRIRQKFQKRHPDSNHQLLFNIHLNYPLPAPAPFLPSINDYNNSSYLESKYHSRLQPSRWHEPGGEGWGDEILHYYVVEDMMKLDPEQILWLRDHCPYKQHVECYVKGLGEWFNNNGQTFGETLDFVTSQRGGDTEELKAMIEDGEMGVAVCEM</sequence>
<evidence type="ECO:0000313" key="3">
    <source>
        <dbReference type="Proteomes" id="UP000799441"/>
    </source>
</evidence>
<dbReference type="EMBL" id="MU003883">
    <property type="protein sequence ID" value="KAF2716288.1"/>
    <property type="molecule type" value="Genomic_DNA"/>
</dbReference>
<reference evidence="2" key="1">
    <citation type="journal article" date="2020" name="Stud. Mycol.">
        <title>101 Dothideomycetes genomes: a test case for predicting lifestyles and emergence of pathogens.</title>
        <authorList>
            <person name="Haridas S."/>
            <person name="Albert R."/>
            <person name="Binder M."/>
            <person name="Bloem J."/>
            <person name="Labutti K."/>
            <person name="Salamov A."/>
            <person name="Andreopoulos B."/>
            <person name="Baker S."/>
            <person name="Barry K."/>
            <person name="Bills G."/>
            <person name="Bluhm B."/>
            <person name="Cannon C."/>
            <person name="Castanera R."/>
            <person name="Culley D."/>
            <person name="Daum C."/>
            <person name="Ezra D."/>
            <person name="Gonzalez J."/>
            <person name="Henrissat B."/>
            <person name="Kuo A."/>
            <person name="Liang C."/>
            <person name="Lipzen A."/>
            <person name="Lutzoni F."/>
            <person name="Magnuson J."/>
            <person name="Mondo S."/>
            <person name="Nolan M."/>
            <person name="Ohm R."/>
            <person name="Pangilinan J."/>
            <person name="Park H.-J."/>
            <person name="Ramirez L."/>
            <person name="Alfaro M."/>
            <person name="Sun H."/>
            <person name="Tritt A."/>
            <person name="Yoshinaga Y."/>
            <person name="Zwiers L.-H."/>
            <person name="Turgeon B."/>
            <person name="Goodwin S."/>
            <person name="Spatafora J."/>
            <person name="Crous P."/>
            <person name="Grigoriev I."/>
        </authorList>
    </citation>
    <scope>NUCLEOTIDE SEQUENCE</scope>
    <source>
        <strain evidence="2">CBS 116435</strain>
    </source>
</reference>
<dbReference type="OrthoDB" id="1638493at2759"/>